<evidence type="ECO:0000313" key="6">
    <source>
        <dbReference type="Proteomes" id="UP000199256"/>
    </source>
</evidence>
<protein>
    <recommendedName>
        <fullName evidence="2">GTP cyclohydrolase 1 type 2 homolog</fullName>
    </recommendedName>
</protein>
<organism evidence="5 6">
    <name type="scientific">Ectothiorhodospira marina</name>
    <dbReference type="NCBI Taxonomy" id="1396821"/>
    <lineage>
        <taxon>Bacteria</taxon>
        <taxon>Pseudomonadati</taxon>
        <taxon>Pseudomonadota</taxon>
        <taxon>Gammaproteobacteria</taxon>
        <taxon>Chromatiales</taxon>
        <taxon>Ectothiorhodospiraceae</taxon>
        <taxon>Ectothiorhodospira</taxon>
    </lineage>
</organism>
<dbReference type="EMBL" id="FOAA01000002">
    <property type="protein sequence ID" value="SEK46310.1"/>
    <property type="molecule type" value="Genomic_DNA"/>
</dbReference>
<evidence type="ECO:0000256" key="4">
    <source>
        <dbReference type="PIRSR" id="PIRSR602678-1"/>
    </source>
</evidence>
<dbReference type="OrthoDB" id="9800881at2"/>
<dbReference type="FunFam" id="3.40.1390.30:FF:000002">
    <property type="entry name" value="Nif3-like dinuclear metal center protein"/>
    <property type="match status" value="1"/>
</dbReference>
<evidence type="ECO:0000313" key="5">
    <source>
        <dbReference type="EMBL" id="SEK46310.1"/>
    </source>
</evidence>
<evidence type="ECO:0000256" key="2">
    <source>
        <dbReference type="ARBA" id="ARBA00022112"/>
    </source>
</evidence>
<sequence length="249" mass="27356">MVAIQDLVRHVDDLLNVSAFADYSPNGLQVQGRPHVGRLVTGVTASRALIEAAIQRGGDALLVHHGYFWKGEDACVTGMKRERLRLLLAHDINLLAYHLPLDAHPEWGNNAQLARLLEFQVEGSMRPDGVGNFGRPQQALSGAELKDRIARRLQREPLWIPSGPESIRRVGWCTGGAQGMIEQAVNLGLDAFITGEVSEQTVHVAREEGIHFFAAGHHATERYGPKAVGDHLARILALSHEFIDIDNPV</sequence>
<feature type="binding site" evidence="4">
    <location>
        <position position="64"/>
    </location>
    <ligand>
        <name>a divalent metal cation</name>
        <dbReference type="ChEBI" id="CHEBI:60240"/>
        <label>2</label>
    </ligand>
</feature>
<dbReference type="GO" id="GO:0005737">
    <property type="term" value="C:cytoplasm"/>
    <property type="evidence" value="ECO:0007669"/>
    <property type="project" value="TreeGrafter"/>
</dbReference>
<dbReference type="SUPFAM" id="SSF102705">
    <property type="entry name" value="NIF3 (NGG1p interacting factor 3)-like"/>
    <property type="match status" value="1"/>
</dbReference>
<feature type="binding site" evidence="4">
    <location>
        <position position="102"/>
    </location>
    <ligand>
        <name>a divalent metal cation</name>
        <dbReference type="ChEBI" id="CHEBI:60240"/>
        <label>1</label>
    </ligand>
</feature>
<reference evidence="6" key="1">
    <citation type="submission" date="2016-10" db="EMBL/GenBank/DDBJ databases">
        <authorList>
            <person name="Varghese N."/>
            <person name="Submissions S."/>
        </authorList>
    </citation>
    <scope>NUCLEOTIDE SEQUENCE [LARGE SCALE GENOMIC DNA]</scope>
    <source>
        <strain evidence="6">DSM 241</strain>
    </source>
</reference>
<feature type="binding site" evidence="4">
    <location>
        <position position="217"/>
    </location>
    <ligand>
        <name>a divalent metal cation</name>
        <dbReference type="ChEBI" id="CHEBI:60240"/>
        <label>1</label>
    </ligand>
</feature>
<dbReference type="RefSeq" id="WP_090250764.1">
    <property type="nucleotide sequence ID" value="NZ_FOAA01000002.1"/>
</dbReference>
<dbReference type="Proteomes" id="UP000199256">
    <property type="component" value="Unassembled WGS sequence"/>
</dbReference>
<dbReference type="GO" id="GO:0046872">
    <property type="term" value="F:metal ion binding"/>
    <property type="evidence" value="ECO:0007669"/>
    <property type="project" value="UniProtKB-KW"/>
</dbReference>
<dbReference type="NCBIfam" id="TIGR00486">
    <property type="entry name" value="YbgI_SA1388"/>
    <property type="match status" value="1"/>
</dbReference>
<gene>
    <name evidence="5" type="ORF">SAMN05444515_10288</name>
</gene>
<feature type="binding site" evidence="4">
    <location>
        <position position="65"/>
    </location>
    <ligand>
        <name>a divalent metal cation</name>
        <dbReference type="ChEBI" id="CHEBI:60240"/>
        <label>1</label>
    </ligand>
</feature>
<name>A0A1H7HBA7_9GAMM</name>
<dbReference type="Gene3D" id="3.40.1390.30">
    <property type="entry name" value="NIF3 (NGG1p interacting factor 3)-like"/>
    <property type="match status" value="2"/>
</dbReference>
<dbReference type="InterPro" id="IPR002678">
    <property type="entry name" value="DUF34/NIF3"/>
</dbReference>
<dbReference type="Pfam" id="PF01784">
    <property type="entry name" value="DUF34_NIF3"/>
    <property type="match status" value="1"/>
</dbReference>
<evidence type="ECO:0000256" key="1">
    <source>
        <dbReference type="ARBA" id="ARBA00006964"/>
    </source>
</evidence>
<keyword evidence="6" id="KW-1185">Reference proteome</keyword>
<dbReference type="AlphaFoldDB" id="A0A1H7HBA7"/>
<dbReference type="InterPro" id="IPR036069">
    <property type="entry name" value="DUF34/NIF3_sf"/>
</dbReference>
<feature type="binding site" evidence="4">
    <location>
        <position position="221"/>
    </location>
    <ligand>
        <name>a divalent metal cation</name>
        <dbReference type="ChEBI" id="CHEBI:60240"/>
        <label>1</label>
    </ligand>
</feature>
<keyword evidence="3 4" id="KW-0479">Metal-binding</keyword>
<evidence type="ECO:0000256" key="3">
    <source>
        <dbReference type="ARBA" id="ARBA00022723"/>
    </source>
</evidence>
<dbReference type="PANTHER" id="PTHR13799">
    <property type="entry name" value="NGG1 INTERACTING FACTOR 3"/>
    <property type="match status" value="1"/>
</dbReference>
<comment type="similarity">
    <text evidence="1">Belongs to the GTP cyclohydrolase I type 2/NIF3 family.</text>
</comment>
<proteinExistence type="inferred from homology"/>
<dbReference type="STRING" id="1396821.SAMN05444515_10288"/>
<accession>A0A1H7HBA7</accession>
<dbReference type="PANTHER" id="PTHR13799:SF14">
    <property type="entry name" value="GTP CYCLOHYDROLASE 1 TYPE 2 HOMOLOG"/>
    <property type="match status" value="1"/>
</dbReference>